<name>A0ABR7U4P0_9BRAD</name>
<gene>
    <name evidence="8" type="ORF">HA482_12295</name>
</gene>
<proteinExistence type="inferred from homology"/>
<evidence type="ECO:0000256" key="1">
    <source>
        <dbReference type="ARBA" id="ARBA00001974"/>
    </source>
</evidence>
<dbReference type="RefSeq" id="WP_188103016.1">
    <property type="nucleotide sequence ID" value="NZ_JAANIH010000030.1"/>
</dbReference>
<evidence type="ECO:0000259" key="6">
    <source>
        <dbReference type="Pfam" id="PF00441"/>
    </source>
</evidence>
<dbReference type="PANTHER" id="PTHR43884:SF20">
    <property type="entry name" value="ACYL-COA DEHYDROGENASE FADE28"/>
    <property type="match status" value="1"/>
</dbReference>
<feature type="domain" description="Acyl-CoA dehydrogenase/oxidase C-terminal" evidence="6">
    <location>
        <begin position="218"/>
        <end position="352"/>
    </location>
</feature>
<accession>A0ABR7U4P0</accession>
<dbReference type="SUPFAM" id="SSF47203">
    <property type="entry name" value="Acyl-CoA dehydrogenase C-terminal domain-like"/>
    <property type="match status" value="1"/>
</dbReference>
<evidence type="ECO:0000256" key="3">
    <source>
        <dbReference type="ARBA" id="ARBA00022630"/>
    </source>
</evidence>
<evidence type="ECO:0000256" key="5">
    <source>
        <dbReference type="ARBA" id="ARBA00023002"/>
    </source>
</evidence>
<dbReference type="InterPro" id="IPR013786">
    <property type="entry name" value="AcylCoA_DH/ox_N"/>
</dbReference>
<dbReference type="Pfam" id="PF02771">
    <property type="entry name" value="Acyl-CoA_dh_N"/>
    <property type="match status" value="1"/>
</dbReference>
<keyword evidence="9" id="KW-1185">Reference proteome</keyword>
<reference evidence="8 9" key="1">
    <citation type="journal article" date="2020" name="Arch. Microbiol.">
        <title>Bradyrhizobium campsiandrae sp. nov., a nitrogen-fixing bacterial strain isolated from a native leguminous tree from the Amazon adapted to flooded conditions.</title>
        <authorList>
            <person name="Cabral Michel D."/>
            <person name="Martins da Costa E."/>
            <person name="Azarias Guimaraes A."/>
            <person name="Soares de Carvalho T."/>
            <person name="Santos de Castro Caputo P."/>
            <person name="Willems A."/>
            <person name="de Souza Moreira F.M."/>
        </authorList>
    </citation>
    <scope>NUCLEOTIDE SEQUENCE [LARGE SCALE GENOMIC DNA]</scope>
    <source>
        <strain evidence="9">INPA 384B</strain>
    </source>
</reference>
<protein>
    <submittedName>
        <fullName evidence="8">Acyl-CoA/acyl-ACP dehydrogenase</fullName>
    </submittedName>
</protein>
<keyword evidence="4" id="KW-0274">FAD</keyword>
<dbReference type="Pfam" id="PF00441">
    <property type="entry name" value="Acyl-CoA_dh_1"/>
    <property type="match status" value="1"/>
</dbReference>
<comment type="caution">
    <text evidence="8">The sequence shown here is derived from an EMBL/GenBank/DDBJ whole genome shotgun (WGS) entry which is preliminary data.</text>
</comment>
<evidence type="ECO:0000259" key="7">
    <source>
        <dbReference type="Pfam" id="PF02771"/>
    </source>
</evidence>
<evidence type="ECO:0000313" key="9">
    <source>
        <dbReference type="Proteomes" id="UP000639516"/>
    </source>
</evidence>
<evidence type="ECO:0000256" key="2">
    <source>
        <dbReference type="ARBA" id="ARBA00009347"/>
    </source>
</evidence>
<dbReference type="InterPro" id="IPR037069">
    <property type="entry name" value="AcylCoA_DH/ox_N_sf"/>
</dbReference>
<dbReference type="Proteomes" id="UP000639516">
    <property type="component" value="Unassembled WGS sequence"/>
</dbReference>
<organism evidence="8 9">
    <name type="scientific">Bradyrhizobium campsiandrae</name>
    <dbReference type="NCBI Taxonomy" id="1729892"/>
    <lineage>
        <taxon>Bacteria</taxon>
        <taxon>Pseudomonadati</taxon>
        <taxon>Pseudomonadota</taxon>
        <taxon>Alphaproteobacteria</taxon>
        <taxon>Hyphomicrobiales</taxon>
        <taxon>Nitrobacteraceae</taxon>
        <taxon>Bradyrhizobium</taxon>
    </lineage>
</organism>
<dbReference type="Gene3D" id="1.20.140.10">
    <property type="entry name" value="Butyryl-CoA Dehydrogenase, subunit A, domain 3"/>
    <property type="match status" value="1"/>
</dbReference>
<dbReference type="PANTHER" id="PTHR43884">
    <property type="entry name" value="ACYL-COA DEHYDROGENASE"/>
    <property type="match status" value="1"/>
</dbReference>
<dbReference type="InterPro" id="IPR036250">
    <property type="entry name" value="AcylCo_DH-like_C"/>
</dbReference>
<sequence length="364" mass="38716">MEFGLSNEQWMLENSLRGLLEEKLSLERLRKVAEIGSGFDATLWEGLVAQGIVGLLVPERFGGSGLALLDAAVVAESLGYHVAPAPFPASVVMAPLALMSAGSEAQQAKWLPKIASGEVRISVAFAGGVGQTGEASVQLDGDQISGLLTGALDAGAASHVLVFLPDGRAALVDAHEMGVAIEMRGSLDRTRPVSSYELNDARAIILDAANDARVVAARVADAGRVVLAADTLGAAQSMFDRALAYSKERVQFNRVIGSFQGVKHTLADLVTMLEPCRALVWYAAHAQDAVPEEARILALQAKAHLGEVGREIARLTTEMHGGMGFTDLLGLHYWFKRVAFNRQMLGAPEHCRQEAAAVQGWLTV</sequence>
<comment type="cofactor">
    <cofactor evidence="1">
        <name>FAD</name>
        <dbReference type="ChEBI" id="CHEBI:57692"/>
    </cofactor>
</comment>
<dbReference type="Gene3D" id="1.10.540.10">
    <property type="entry name" value="Acyl-CoA dehydrogenase/oxidase, N-terminal domain"/>
    <property type="match status" value="1"/>
</dbReference>
<comment type="similarity">
    <text evidence="2">Belongs to the acyl-CoA dehydrogenase family.</text>
</comment>
<dbReference type="InterPro" id="IPR009075">
    <property type="entry name" value="AcylCo_DH/oxidase_C"/>
</dbReference>
<dbReference type="InterPro" id="IPR009100">
    <property type="entry name" value="AcylCoA_DH/oxidase_NM_dom_sf"/>
</dbReference>
<evidence type="ECO:0000313" key="8">
    <source>
        <dbReference type="EMBL" id="MBC9978986.1"/>
    </source>
</evidence>
<keyword evidence="3" id="KW-0285">Flavoprotein</keyword>
<dbReference type="EMBL" id="JAATTO010000015">
    <property type="protein sequence ID" value="MBC9978986.1"/>
    <property type="molecule type" value="Genomic_DNA"/>
</dbReference>
<dbReference type="SUPFAM" id="SSF56645">
    <property type="entry name" value="Acyl-CoA dehydrogenase NM domain-like"/>
    <property type="match status" value="1"/>
</dbReference>
<evidence type="ECO:0000256" key="4">
    <source>
        <dbReference type="ARBA" id="ARBA00022827"/>
    </source>
</evidence>
<keyword evidence="5" id="KW-0560">Oxidoreductase</keyword>
<feature type="domain" description="Acyl-CoA dehydrogenase/oxidase N-terminal" evidence="7">
    <location>
        <begin position="7"/>
        <end position="118"/>
    </location>
</feature>